<dbReference type="PANTHER" id="PTHR10272">
    <property type="entry name" value="PLATELET-ACTIVATING FACTOR ACETYLHYDROLASE"/>
    <property type="match status" value="1"/>
</dbReference>
<evidence type="ECO:0000256" key="1">
    <source>
        <dbReference type="ARBA" id="ARBA00022801"/>
    </source>
</evidence>
<dbReference type="PANTHER" id="PTHR10272:SF0">
    <property type="entry name" value="PLATELET-ACTIVATING FACTOR ACETYLHYDROLASE"/>
    <property type="match status" value="1"/>
</dbReference>
<dbReference type="OrthoDB" id="9814760at2"/>
<dbReference type="Pfam" id="PF03403">
    <property type="entry name" value="PAF-AH_p_II"/>
    <property type="match status" value="1"/>
</dbReference>
<gene>
    <name evidence="5" type="ORF">EZ428_18765</name>
</gene>
<dbReference type="EMBL" id="SJSK01000005">
    <property type="protein sequence ID" value="TCC88681.1"/>
    <property type="molecule type" value="Genomic_DNA"/>
</dbReference>
<evidence type="ECO:0000313" key="6">
    <source>
        <dbReference type="Proteomes" id="UP000292884"/>
    </source>
</evidence>
<keyword evidence="4" id="KW-0472">Membrane</keyword>
<keyword evidence="1" id="KW-0378">Hydrolase</keyword>
<proteinExistence type="predicted"/>
<protein>
    <recommendedName>
        <fullName evidence="7">Platelet-activating factor acetylhydrolase</fullName>
    </recommendedName>
</protein>
<feature type="transmembrane region" description="Helical" evidence="4">
    <location>
        <begin position="6"/>
        <end position="22"/>
    </location>
</feature>
<dbReference type="Gene3D" id="3.40.50.1820">
    <property type="entry name" value="alpha/beta hydrolase"/>
    <property type="match status" value="1"/>
</dbReference>
<dbReference type="SUPFAM" id="SSF53474">
    <property type="entry name" value="alpha/beta-Hydrolases"/>
    <property type="match status" value="1"/>
</dbReference>
<feature type="transmembrane region" description="Helical" evidence="4">
    <location>
        <begin position="29"/>
        <end position="46"/>
    </location>
</feature>
<dbReference type="InterPro" id="IPR029058">
    <property type="entry name" value="AB_hydrolase_fold"/>
</dbReference>
<evidence type="ECO:0000256" key="3">
    <source>
        <dbReference type="ARBA" id="ARBA00023098"/>
    </source>
</evidence>
<organism evidence="5 6">
    <name type="scientific">Pedobacter frigiditerrae</name>
    <dbReference type="NCBI Taxonomy" id="2530452"/>
    <lineage>
        <taxon>Bacteria</taxon>
        <taxon>Pseudomonadati</taxon>
        <taxon>Bacteroidota</taxon>
        <taxon>Sphingobacteriia</taxon>
        <taxon>Sphingobacteriales</taxon>
        <taxon>Sphingobacteriaceae</taxon>
        <taxon>Pedobacter</taxon>
    </lineage>
</organism>
<evidence type="ECO:0008006" key="7">
    <source>
        <dbReference type="Google" id="ProtNLM"/>
    </source>
</evidence>
<evidence type="ECO:0000256" key="2">
    <source>
        <dbReference type="ARBA" id="ARBA00022963"/>
    </source>
</evidence>
<accession>A0A4R0MPB8</accession>
<name>A0A4R0MPB8_9SPHI</name>
<evidence type="ECO:0000256" key="4">
    <source>
        <dbReference type="SAM" id="Phobius"/>
    </source>
</evidence>
<keyword evidence="4" id="KW-0812">Transmembrane</keyword>
<dbReference type="Proteomes" id="UP000292884">
    <property type="component" value="Unassembled WGS sequence"/>
</dbReference>
<reference evidence="5 6" key="1">
    <citation type="submission" date="2019-02" db="EMBL/GenBank/DDBJ databases">
        <title>Pedobacter sp. RP-1-13 sp. nov., isolated from Arctic soil.</title>
        <authorList>
            <person name="Dahal R.H."/>
        </authorList>
    </citation>
    <scope>NUCLEOTIDE SEQUENCE [LARGE SCALE GENOMIC DNA]</scope>
    <source>
        <strain evidence="5 6">RP-1-13</strain>
    </source>
</reference>
<dbReference type="GO" id="GO:0016042">
    <property type="term" value="P:lipid catabolic process"/>
    <property type="evidence" value="ECO:0007669"/>
    <property type="project" value="UniProtKB-KW"/>
</dbReference>
<dbReference type="GO" id="GO:0003847">
    <property type="term" value="F:1-alkyl-2-acetylglycerophosphocholine esterase activity"/>
    <property type="evidence" value="ECO:0007669"/>
    <property type="project" value="TreeGrafter"/>
</dbReference>
<keyword evidence="6" id="KW-1185">Reference proteome</keyword>
<keyword evidence="3" id="KW-0443">Lipid metabolism</keyword>
<sequence>MHIIDIVFLITILTLVSCSILISKRMNSVLKPCIALTILLALIQLLSYGFYWHYLPSYFLILLMVMMTIFSKNHLSKIKRRLLRFLMVLMLFTSILPWSILLPVPELTKPRGDYKVGTRIFRWVDHGRAEKITSDLNDKRNVVLQVWYPSEENIKGSHSGYLDGLGSLPEKIGPLPKWIFDQYDQINTYGILDAPISKEQEQWPVIIFLTGNGASRAFYTSLIADLASHGYVVLAIDHPYEAMIVKLANGKIVTTIENHSDARPNLMKFMEDRLHTRIADVRFVLNQLGNLKASPDNFLLSLDQNRIFITGHSLGGASGAVAMACDSRIKAAANIDGTLYGELPKPNGAHPFLLIESKKEDGDRFLRYQNGNKKLFQQFEGGYRYEIAEADHYSFTDAPLLLSFPARFLASHFQEFGQIPFKTQTMTVDILNAFFSGAQSNNFTDMDSIAERYPGIVRKPINLGNSRP</sequence>
<evidence type="ECO:0000313" key="5">
    <source>
        <dbReference type="EMBL" id="TCC88681.1"/>
    </source>
</evidence>
<keyword evidence="4" id="KW-1133">Transmembrane helix</keyword>
<comment type="caution">
    <text evidence="5">The sequence shown here is derived from an EMBL/GenBank/DDBJ whole genome shotgun (WGS) entry which is preliminary data.</text>
</comment>
<keyword evidence="2" id="KW-0442">Lipid degradation</keyword>
<dbReference type="AlphaFoldDB" id="A0A4R0MPB8"/>
<feature type="transmembrane region" description="Helical" evidence="4">
    <location>
        <begin position="82"/>
        <end position="101"/>
    </location>
</feature>
<feature type="transmembrane region" description="Helical" evidence="4">
    <location>
        <begin position="52"/>
        <end position="70"/>
    </location>
</feature>